<dbReference type="GO" id="GO:0016491">
    <property type="term" value="F:oxidoreductase activity"/>
    <property type="evidence" value="ECO:0007669"/>
    <property type="project" value="UniProtKB-KW"/>
</dbReference>
<gene>
    <name evidence="2" type="ORF">VN97_g6807</name>
</gene>
<reference evidence="2" key="1">
    <citation type="submission" date="2015-06" db="EMBL/GenBank/DDBJ databases">
        <authorList>
            <person name="Nguyen H."/>
        </authorList>
    </citation>
    <scope>NUCLEOTIDE SEQUENCE</scope>
    <source>
        <strain evidence="2">DAOM 180753</strain>
    </source>
</reference>
<dbReference type="InterPro" id="IPR042098">
    <property type="entry name" value="TauD-like_sf"/>
</dbReference>
<evidence type="ECO:0000256" key="1">
    <source>
        <dbReference type="ARBA" id="ARBA00023002"/>
    </source>
</evidence>
<dbReference type="Proteomes" id="UP001227192">
    <property type="component" value="Unassembled WGS sequence"/>
</dbReference>
<comment type="caution">
    <text evidence="2">The sequence shown here is derived from an EMBL/GenBank/DDBJ whole genome shotgun (WGS) entry which is preliminary data.</text>
</comment>
<protein>
    <submittedName>
        <fullName evidence="2">Uncharacterized protein</fullName>
    </submittedName>
</protein>
<dbReference type="SUPFAM" id="SSF51197">
    <property type="entry name" value="Clavaminate synthase-like"/>
    <property type="match status" value="1"/>
</dbReference>
<name>A0AAI9TG79_PENTH</name>
<organism evidence="2 3">
    <name type="scientific">Penicillium thymicola</name>
    <dbReference type="NCBI Taxonomy" id="293382"/>
    <lineage>
        <taxon>Eukaryota</taxon>
        <taxon>Fungi</taxon>
        <taxon>Dikarya</taxon>
        <taxon>Ascomycota</taxon>
        <taxon>Pezizomycotina</taxon>
        <taxon>Eurotiomycetes</taxon>
        <taxon>Eurotiomycetidae</taxon>
        <taxon>Eurotiales</taxon>
        <taxon>Aspergillaceae</taxon>
        <taxon>Penicillium</taxon>
    </lineage>
</organism>
<dbReference type="AlphaFoldDB" id="A0AAI9TG79"/>
<keyword evidence="1" id="KW-0560">Oxidoreductase</keyword>
<reference evidence="2" key="2">
    <citation type="journal article" date="2016" name="Fungal Biol.">
        <title>Ochratoxin A production by Penicillium thymicola.</title>
        <authorList>
            <person name="Nguyen H.D.T."/>
            <person name="McMullin D.R."/>
            <person name="Ponomareva E."/>
            <person name="Riley R."/>
            <person name="Pomraning K.R."/>
            <person name="Baker S.E."/>
            <person name="Seifert K.A."/>
        </authorList>
    </citation>
    <scope>NUCLEOTIDE SEQUENCE</scope>
    <source>
        <strain evidence="2">DAOM 180753</strain>
    </source>
</reference>
<dbReference type="Gene3D" id="3.60.130.10">
    <property type="entry name" value="Clavaminate synthase-like"/>
    <property type="match status" value="1"/>
</dbReference>
<accession>A0AAI9TG79</accession>
<keyword evidence="3" id="KW-1185">Reference proteome</keyword>
<evidence type="ECO:0000313" key="3">
    <source>
        <dbReference type="Proteomes" id="UP001227192"/>
    </source>
</evidence>
<proteinExistence type="predicted"/>
<dbReference type="EMBL" id="LACB01000204">
    <property type="protein sequence ID" value="KAJ9486533.1"/>
    <property type="molecule type" value="Genomic_DNA"/>
</dbReference>
<evidence type="ECO:0000313" key="2">
    <source>
        <dbReference type="EMBL" id="KAJ9486533.1"/>
    </source>
</evidence>
<sequence length="105" mass="12387">MGGWRDNLKDQLDLPEWQRRGFDWTWKEGGRLEVVYRMSGVRFHPTQQRPAVFNSLSTRHHNVTKHQTFGPPFTYRDTEGKEILVWPPHVSGLFKFTFLGGLYPN</sequence>